<evidence type="ECO:0000313" key="1">
    <source>
        <dbReference type="EMBL" id="TCC04955.1"/>
    </source>
</evidence>
<organism evidence="1 2">
    <name type="scientific">Kribbella soli</name>
    <dbReference type="NCBI Taxonomy" id="1124743"/>
    <lineage>
        <taxon>Bacteria</taxon>
        <taxon>Bacillati</taxon>
        <taxon>Actinomycetota</taxon>
        <taxon>Actinomycetes</taxon>
        <taxon>Propionibacteriales</taxon>
        <taxon>Kribbellaceae</taxon>
        <taxon>Kribbella</taxon>
    </lineage>
</organism>
<dbReference type="Proteomes" id="UP000292346">
    <property type="component" value="Unassembled WGS sequence"/>
</dbReference>
<reference evidence="1 2" key="1">
    <citation type="submission" date="2019-02" db="EMBL/GenBank/DDBJ databases">
        <title>Kribbella capetownensis sp. nov. and Kribbella speibonae sp. nov., isolated from soil.</title>
        <authorList>
            <person name="Curtis S.M."/>
            <person name="Norton I."/>
            <person name="Everest G.J."/>
            <person name="Meyers P.R."/>
        </authorList>
    </citation>
    <scope>NUCLEOTIDE SEQUENCE [LARGE SCALE GENOMIC DNA]</scope>
    <source>
        <strain evidence="1 2">KCTC 29219</strain>
    </source>
</reference>
<dbReference type="RefSeq" id="WP_131340766.1">
    <property type="nucleotide sequence ID" value="NZ_SJJZ01000003.1"/>
</dbReference>
<dbReference type="OrthoDB" id="3405030at2"/>
<dbReference type="AlphaFoldDB" id="A0A4R0H2T0"/>
<gene>
    <name evidence="1" type="ORF">E0H45_23015</name>
</gene>
<name>A0A4R0H2T0_9ACTN</name>
<keyword evidence="2" id="KW-1185">Reference proteome</keyword>
<sequence length="109" mass="11901">MGVDVVLNEVSQQGTSSRRRRLTQLDVVPDPDEVFVRVCARSSLPLLGRVDPYGDLVLTAVEMPQFVAELDQELAGTVTSAEREVLSAVRRLAERCATDACTELQLVGD</sequence>
<dbReference type="EMBL" id="SJJZ01000003">
    <property type="protein sequence ID" value="TCC04955.1"/>
    <property type="molecule type" value="Genomic_DNA"/>
</dbReference>
<protein>
    <submittedName>
        <fullName evidence="1">Uncharacterized protein</fullName>
    </submittedName>
</protein>
<comment type="caution">
    <text evidence="1">The sequence shown here is derived from an EMBL/GenBank/DDBJ whole genome shotgun (WGS) entry which is preliminary data.</text>
</comment>
<evidence type="ECO:0000313" key="2">
    <source>
        <dbReference type="Proteomes" id="UP000292346"/>
    </source>
</evidence>
<accession>A0A4R0H2T0</accession>
<proteinExistence type="predicted"/>